<keyword evidence="7 8" id="KW-0503">Monooxygenase</keyword>
<dbReference type="PANTHER" id="PTHR24287:SF1">
    <property type="entry name" value="P450, PUTATIVE (EUROFUNG)-RELATED"/>
    <property type="match status" value="1"/>
</dbReference>
<comment type="cofactor">
    <cofactor evidence="1">
        <name>heme</name>
        <dbReference type="ChEBI" id="CHEBI:30413"/>
    </cofactor>
</comment>
<keyword evidence="4 8" id="KW-0479">Metal-binding</keyword>
<keyword evidence="10" id="KW-1185">Reference proteome</keyword>
<comment type="similarity">
    <text evidence="2 8">Belongs to the cytochrome P450 family.</text>
</comment>
<dbReference type="Proteomes" id="UP001447188">
    <property type="component" value="Unassembled WGS sequence"/>
</dbReference>
<dbReference type="CDD" id="cd11063">
    <property type="entry name" value="CYP52"/>
    <property type="match status" value="1"/>
</dbReference>
<dbReference type="EMBL" id="JBBBZM010000013">
    <property type="protein sequence ID" value="KAL0639191.1"/>
    <property type="molecule type" value="Genomic_DNA"/>
</dbReference>
<gene>
    <name evidence="9" type="primary">ALK2_1</name>
    <name evidence="9" type="ORF">Q9L58_001650</name>
</gene>
<accession>A0ABR3GUC8</accession>
<dbReference type="EC" id="1.14.14.1" evidence="9"/>
<evidence type="ECO:0000256" key="3">
    <source>
        <dbReference type="ARBA" id="ARBA00022617"/>
    </source>
</evidence>
<dbReference type="PRINTS" id="PR00464">
    <property type="entry name" value="EP450II"/>
</dbReference>
<reference evidence="9 10" key="1">
    <citation type="submission" date="2024-02" db="EMBL/GenBank/DDBJ databases">
        <title>Discinaceae phylogenomics.</title>
        <authorList>
            <person name="Dirks A.C."/>
            <person name="James T.Y."/>
        </authorList>
    </citation>
    <scope>NUCLEOTIDE SEQUENCE [LARGE SCALE GENOMIC DNA]</scope>
    <source>
        <strain evidence="9 10">ACD0624</strain>
    </source>
</reference>
<dbReference type="InterPro" id="IPR036396">
    <property type="entry name" value="Cyt_P450_sf"/>
</dbReference>
<keyword evidence="9" id="KW-0418">Kinase</keyword>
<dbReference type="InterPro" id="IPR002402">
    <property type="entry name" value="Cyt_P450_E_grp-II"/>
</dbReference>
<dbReference type="PROSITE" id="PS00086">
    <property type="entry name" value="CYTOCHROME_P450"/>
    <property type="match status" value="1"/>
</dbReference>
<keyword evidence="6 8" id="KW-0408">Iron</keyword>
<protein>
    <submittedName>
        <fullName evidence="9">Protein kinase alk2</fullName>
        <ecNumber evidence="9">1.14.14.1</ecNumber>
    </submittedName>
</protein>
<dbReference type="InterPro" id="IPR017972">
    <property type="entry name" value="Cyt_P450_CS"/>
</dbReference>
<name>A0ABR3GUC8_9PEZI</name>
<evidence type="ECO:0000256" key="6">
    <source>
        <dbReference type="ARBA" id="ARBA00023004"/>
    </source>
</evidence>
<organism evidence="9 10">
    <name type="scientific">Discina gigas</name>
    <dbReference type="NCBI Taxonomy" id="1032678"/>
    <lineage>
        <taxon>Eukaryota</taxon>
        <taxon>Fungi</taxon>
        <taxon>Dikarya</taxon>
        <taxon>Ascomycota</taxon>
        <taxon>Pezizomycotina</taxon>
        <taxon>Pezizomycetes</taxon>
        <taxon>Pezizales</taxon>
        <taxon>Discinaceae</taxon>
        <taxon>Discina</taxon>
    </lineage>
</organism>
<evidence type="ECO:0000256" key="1">
    <source>
        <dbReference type="ARBA" id="ARBA00001971"/>
    </source>
</evidence>
<keyword evidence="9" id="KW-0808">Transferase</keyword>
<evidence type="ECO:0000256" key="7">
    <source>
        <dbReference type="ARBA" id="ARBA00023033"/>
    </source>
</evidence>
<dbReference type="Pfam" id="PF00067">
    <property type="entry name" value="p450"/>
    <property type="match status" value="1"/>
</dbReference>
<dbReference type="PANTHER" id="PTHR24287">
    <property type="entry name" value="P450, PUTATIVE (EUROFUNG)-RELATED"/>
    <property type="match status" value="1"/>
</dbReference>
<evidence type="ECO:0000313" key="10">
    <source>
        <dbReference type="Proteomes" id="UP001447188"/>
    </source>
</evidence>
<dbReference type="GO" id="GO:0016301">
    <property type="term" value="F:kinase activity"/>
    <property type="evidence" value="ECO:0007669"/>
    <property type="project" value="UniProtKB-KW"/>
</dbReference>
<evidence type="ECO:0000256" key="5">
    <source>
        <dbReference type="ARBA" id="ARBA00023002"/>
    </source>
</evidence>
<dbReference type="PRINTS" id="PR01239">
    <property type="entry name" value="EP450IICYP52"/>
</dbReference>
<dbReference type="Gene3D" id="1.10.630.10">
    <property type="entry name" value="Cytochrome P450"/>
    <property type="match status" value="1"/>
</dbReference>
<dbReference type="PRINTS" id="PR00385">
    <property type="entry name" value="P450"/>
</dbReference>
<sequence>MEYSVKHFALALAAFYVTSKIFSSLLRSYKNRQFAKAHGCLPAPYAPSPYLGFGVWWQTIKAAKVSRHVEYIIARYENGITWQGKVAGSQSMATIDPENIKAILATSFKDFDLGPARRESFFPLLGDGIFTLDGAGWEHSRALLRPQFSREQVGDLESLEVHVQRLIDCIEKAGDVVDLQPLLFGLTLDSATEFLLGESVDSLLFTGEPAEIPGSFEDIKLKFGDAFNTSQQYVIFRTRMRSLRRFVNPKGFRDSNEICHKFIDHFVDLALHPEKKQKKVESQRQRYVFLDAIAQENKDPKYLRDQVLHVLLAGRDTTASLLGFTILLLAKHPKVLKKLREEIIDAFGTGKDGNGKAPTFATLKDVTYLRYVLNEVLRLYPPVPLNGRIANKNTVLPRGGGPDGLSPVFVPAGQRVDYSAKALHARKDLYGEDAMEFRPERWGEGRGKGWEFLPFNGGPRICLGQQYALTEASYTITRLLQMYDTIEPTETSLPHEIPFHTTLTMAPKEAKVKLHLAAN</sequence>
<keyword evidence="5 8" id="KW-0560">Oxidoreductase</keyword>
<evidence type="ECO:0000256" key="2">
    <source>
        <dbReference type="ARBA" id="ARBA00010617"/>
    </source>
</evidence>
<dbReference type="SUPFAM" id="SSF48264">
    <property type="entry name" value="Cytochrome P450"/>
    <property type="match status" value="1"/>
</dbReference>
<comment type="caution">
    <text evidence="9">The sequence shown here is derived from an EMBL/GenBank/DDBJ whole genome shotgun (WGS) entry which is preliminary data.</text>
</comment>
<evidence type="ECO:0000256" key="8">
    <source>
        <dbReference type="RuleBase" id="RU000461"/>
    </source>
</evidence>
<dbReference type="InterPro" id="IPR001128">
    <property type="entry name" value="Cyt_P450"/>
</dbReference>
<evidence type="ECO:0000256" key="4">
    <source>
        <dbReference type="ARBA" id="ARBA00022723"/>
    </source>
</evidence>
<dbReference type="InterPro" id="IPR047146">
    <property type="entry name" value="Cyt_P450_E_CYP52_fungi"/>
</dbReference>
<proteinExistence type="inferred from homology"/>
<keyword evidence="3 8" id="KW-0349">Heme</keyword>
<dbReference type="GO" id="GO:0016712">
    <property type="term" value="F:oxidoreductase activity, acting on paired donors, with incorporation or reduction of molecular oxygen, reduced flavin or flavoprotein as one donor, and incorporation of one atom of oxygen"/>
    <property type="evidence" value="ECO:0007669"/>
    <property type="project" value="UniProtKB-EC"/>
</dbReference>
<evidence type="ECO:0000313" key="9">
    <source>
        <dbReference type="EMBL" id="KAL0639191.1"/>
    </source>
</evidence>
<dbReference type="InterPro" id="IPR002974">
    <property type="entry name" value="Cyt_P450_E_CYP52_ascomycetes"/>
</dbReference>